<keyword evidence="3 8" id="KW-0812">Transmembrane</keyword>
<dbReference type="GO" id="GO:0120015">
    <property type="term" value="F:sterol transfer activity"/>
    <property type="evidence" value="ECO:0007669"/>
    <property type="project" value="TreeGrafter"/>
</dbReference>
<dbReference type="Pfam" id="PF16016">
    <property type="entry name" value="VASt"/>
    <property type="match status" value="1"/>
</dbReference>
<feature type="region of interest" description="Disordered" evidence="7">
    <location>
        <begin position="56"/>
        <end position="75"/>
    </location>
</feature>
<feature type="region of interest" description="Disordered" evidence="7">
    <location>
        <begin position="657"/>
        <end position="676"/>
    </location>
</feature>
<feature type="region of interest" description="Disordered" evidence="7">
    <location>
        <begin position="1"/>
        <end position="46"/>
    </location>
</feature>
<sequence>MRKLSSSSSSNLLKGIKSSDNFQNLKENSTNPLNSPSLNDKGRLSTFKLSNNLNPFSISQNCPPSPQKNTTNLKDEHVLTGVNEKSPSRGSLMTGEEKKYLESCQSASYTSLSSNEEDNSEFSSKSFSGSGVTVKEIKKFQKLFPFLYSEGEVLFQVYTCALDKDGLWHGKLYLTNCSFGFYGKIFKKVCTIVIKFSDLVTLEKKLTAGVFPNAIKITTNSRSLVFTSFLKRDCAFKDMNEKWKDCTSSLNKFQEISTTKTADVASFVIGVEDEEVVASNVISSSGKSLHAMFNLENIKSFTKEGLNINTTMEVKLSEVEKDKRNSVSSSLNSSLGGETKSSAISSLSSSVGVSPIEISITDTEQNDLATSFKRKNTIKKGTGKSELLRKSKTDSLLDHDGINETGMQGNRAKSISPVMSPLTKLDSEIICPWEVQNVDPNGVENLKNNANITLLKNNMNLLEKFYCECESHLENEICLDQIFEMTVNELVECLFGSINTASGSKVFKEAALKSGFEDIKVGTWSLQLSKDSQREIYAFQTFKMPFLPKISTNWIERQKILRQSDRHIVMESSCKTPKLPYGETYSIINRFCITNVPSDNTLNTQTGYKTRLVITSKVDFTKKLIWKGEKIEQQTFEFSNSFANNIKEEIKKVVSSHPTTNINSNQKTNPLPPSEPFSNSSSAINYLTNFISIVIEQVLNFFNVLKGGFDYFFNNNENGSTAKNSGSIENRFNFYFLMGSLIFLIINLLVLKNYSFQLKILEERHLNMQEEYKNLKVSNDLKFRKKFFGESKLENFKKSDDLNLEQEKSYEIYNQIFNNFLRYQVNEISLDIENLEKVESNIKLKFDQLKAEVDFIVDDLNNLSLSYNKKLDKKT</sequence>
<feature type="domain" description="VASt" evidence="9">
    <location>
        <begin position="473"/>
        <end position="658"/>
    </location>
</feature>
<evidence type="ECO:0000256" key="7">
    <source>
        <dbReference type="SAM" id="MobiDB-lite"/>
    </source>
</evidence>
<gene>
    <name evidence="10" type="ORF">HK099_005552</name>
</gene>
<dbReference type="GO" id="GO:0005789">
    <property type="term" value="C:endoplasmic reticulum membrane"/>
    <property type="evidence" value="ECO:0007669"/>
    <property type="project" value="TreeGrafter"/>
</dbReference>
<protein>
    <recommendedName>
        <fullName evidence="9">VASt domain-containing protein</fullName>
    </recommendedName>
</protein>
<dbReference type="EMBL" id="JADGJW010000438">
    <property type="protein sequence ID" value="KAJ3217221.1"/>
    <property type="molecule type" value="Genomic_DNA"/>
</dbReference>
<keyword evidence="4 8" id="KW-1133">Transmembrane helix</keyword>
<feature type="compositionally biased region" description="Low complexity" evidence="7">
    <location>
        <begin position="326"/>
        <end position="341"/>
    </location>
</feature>
<dbReference type="PANTHER" id="PTHR23319:SF4">
    <property type="entry name" value="GRAM DOMAIN CONTAINING 1B, ISOFORM E"/>
    <property type="match status" value="1"/>
</dbReference>
<evidence type="ECO:0000256" key="3">
    <source>
        <dbReference type="ARBA" id="ARBA00022692"/>
    </source>
</evidence>
<dbReference type="GO" id="GO:0140268">
    <property type="term" value="C:endoplasmic reticulum-plasma membrane contact site"/>
    <property type="evidence" value="ECO:0007669"/>
    <property type="project" value="TreeGrafter"/>
</dbReference>
<dbReference type="Pfam" id="PF02893">
    <property type="entry name" value="GRAM"/>
    <property type="match status" value="1"/>
</dbReference>
<dbReference type="InterPro" id="IPR004182">
    <property type="entry name" value="GRAM"/>
</dbReference>
<dbReference type="GO" id="GO:0032934">
    <property type="term" value="F:sterol binding"/>
    <property type="evidence" value="ECO:0007669"/>
    <property type="project" value="TreeGrafter"/>
</dbReference>
<dbReference type="Proteomes" id="UP001211065">
    <property type="component" value="Unassembled WGS sequence"/>
</dbReference>
<comment type="subcellular location">
    <subcellularLocation>
        <location evidence="1">Membrane</location>
        <topology evidence="1">Single-pass membrane protein</topology>
    </subcellularLocation>
</comment>
<reference evidence="10" key="1">
    <citation type="submission" date="2020-05" db="EMBL/GenBank/DDBJ databases">
        <title>Phylogenomic resolution of chytrid fungi.</title>
        <authorList>
            <person name="Stajich J.E."/>
            <person name="Amses K."/>
            <person name="Simmons R."/>
            <person name="Seto K."/>
            <person name="Myers J."/>
            <person name="Bonds A."/>
            <person name="Quandt C.A."/>
            <person name="Barry K."/>
            <person name="Liu P."/>
            <person name="Grigoriev I."/>
            <person name="Longcore J.E."/>
            <person name="James T.Y."/>
        </authorList>
    </citation>
    <scope>NUCLEOTIDE SEQUENCE</scope>
    <source>
        <strain evidence="10">JEL0476</strain>
    </source>
</reference>
<dbReference type="Gene3D" id="2.30.29.30">
    <property type="entry name" value="Pleckstrin-homology domain (PH domain)/Phosphotyrosine-binding domain (PTB)"/>
    <property type="match status" value="1"/>
</dbReference>
<accession>A0AAD5TYZ8</accession>
<dbReference type="InterPro" id="IPR011993">
    <property type="entry name" value="PH-like_dom_sf"/>
</dbReference>
<feature type="transmembrane region" description="Helical" evidence="8">
    <location>
        <begin position="732"/>
        <end position="751"/>
    </location>
</feature>
<dbReference type="AlphaFoldDB" id="A0AAD5TYZ8"/>
<evidence type="ECO:0000256" key="6">
    <source>
        <dbReference type="SAM" id="Coils"/>
    </source>
</evidence>
<dbReference type="PROSITE" id="PS51778">
    <property type="entry name" value="VAST"/>
    <property type="match status" value="1"/>
</dbReference>
<dbReference type="InterPro" id="IPR031968">
    <property type="entry name" value="VASt"/>
</dbReference>
<evidence type="ECO:0000256" key="4">
    <source>
        <dbReference type="ARBA" id="ARBA00022989"/>
    </source>
</evidence>
<evidence type="ECO:0000256" key="1">
    <source>
        <dbReference type="ARBA" id="ARBA00004167"/>
    </source>
</evidence>
<feature type="compositionally biased region" description="Low complexity" evidence="7">
    <location>
        <begin position="1"/>
        <end position="19"/>
    </location>
</feature>
<comment type="caution">
    <text evidence="10">The sequence shown here is derived from an EMBL/GenBank/DDBJ whole genome shotgun (WGS) entry which is preliminary data.</text>
</comment>
<dbReference type="GO" id="GO:0005886">
    <property type="term" value="C:plasma membrane"/>
    <property type="evidence" value="ECO:0007669"/>
    <property type="project" value="TreeGrafter"/>
</dbReference>
<feature type="region of interest" description="Disordered" evidence="7">
    <location>
        <begin position="317"/>
        <end position="341"/>
    </location>
</feature>
<name>A0AAD5TYZ8_9FUNG</name>
<dbReference type="PANTHER" id="PTHR23319">
    <property type="entry name" value="GRAM DOMAIN CONTAINING 1B, ISOFORM E"/>
    <property type="match status" value="1"/>
</dbReference>
<evidence type="ECO:0000259" key="9">
    <source>
        <dbReference type="PROSITE" id="PS51778"/>
    </source>
</evidence>
<dbReference type="GO" id="GO:0032541">
    <property type="term" value="C:cortical endoplasmic reticulum"/>
    <property type="evidence" value="ECO:0007669"/>
    <property type="project" value="TreeGrafter"/>
</dbReference>
<comment type="similarity">
    <text evidence="2">Belongs to the YSP2 family.</text>
</comment>
<evidence type="ECO:0000256" key="5">
    <source>
        <dbReference type="ARBA" id="ARBA00023136"/>
    </source>
</evidence>
<dbReference type="InterPro" id="IPR051482">
    <property type="entry name" value="Cholesterol_transport"/>
</dbReference>
<dbReference type="GO" id="GO:0005739">
    <property type="term" value="C:mitochondrion"/>
    <property type="evidence" value="ECO:0007669"/>
    <property type="project" value="TreeGrafter"/>
</dbReference>
<dbReference type="SMART" id="SM00568">
    <property type="entry name" value="GRAM"/>
    <property type="match status" value="1"/>
</dbReference>
<keyword evidence="6" id="KW-0175">Coiled coil</keyword>
<evidence type="ECO:0000256" key="8">
    <source>
        <dbReference type="SAM" id="Phobius"/>
    </source>
</evidence>
<feature type="compositionally biased region" description="Polar residues" evidence="7">
    <location>
        <begin position="56"/>
        <end position="72"/>
    </location>
</feature>
<dbReference type="GO" id="GO:0032366">
    <property type="term" value="P:intracellular sterol transport"/>
    <property type="evidence" value="ECO:0007669"/>
    <property type="project" value="TreeGrafter"/>
</dbReference>
<keyword evidence="11" id="KW-1185">Reference proteome</keyword>
<evidence type="ECO:0000313" key="11">
    <source>
        <dbReference type="Proteomes" id="UP001211065"/>
    </source>
</evidence>
<feature type="compositionally biased region" description="Polar residues" evidence="7">
    <location>
        <begin position="657"/>
        <end position="669"/>
    </location>
</feature>
<proteinExistence type="inferred from homology"/>
<organism evidence="10 11">
    <name type="scientific">Clydaea vesicula</name>
    <dbReference type="NCBI Taxonomy" id="447962"/>
    <lineage>
        <taxon>Eukaryota</taxon>
        <taxon>Fungi</taxon>
        <taxon>Fungi incertae sedis</taxon>
        <taxon>Chytridiomycota</taxon>
        <taxon>Chytridiomycota incertae sedis</taxon>
        <taxon>Chytridiomycetes</taxon>
        <taxon>Lobulomycetales</taxon>
        <taxon>Lobulomycetaceae</taxon>
        <taxon>Clydaea</taxon>
    </lineage>
</organism>
<keyword evidence="5 8" id="KW-0472">Membrane</keyword>
<evidence type="ECO:0000256" key="2">
    <source>
        <dbReference type="ARBA" id="ARBA00006582"/>
    </source>
</evidence>
<evidence type="ECO:0000313" key="10">
    <source>
        <dbReference type="EMBL" id="KAJ3217221.1"/>
    </source>
</evidence>
<feature type="coiled-coil region" evidence="6">
    <location>
        <begin position="751"/>
        <end position="778"/>
    </location>
</feature>
<feature type="compositionally biased region" description="Low complexity" evidence="7">
    <location>
        <begin position="28"/>
        <end position="39"/>
    </location>
</feature>